<evidence type="ECO:0000313" key="15">
    <source>
        <dbReference type="Proteomes" id="UP000503004"/>
    </source>
</evidence>
<accession>A0A858Q7Q3</accession>
<dbReference type="SUPFAM" id="SSF53756">
    <property type="entry name" value="UDP-Glycosyltransferase/glycogen phosphorylase"/>
    <property type="match status" value="1"/>
</dbReference>
<keyword evidence="7" id="KW-0812">Transmembrane</keyword>
<evidence type="ECO:0000256" key="4">
    <source>
        <dbReference type="ARBA" id="ARBA00012621"/>
    </source>
</evidence>
<evidence type="ECO:0000256" key="6">
    <source>
        <dbReference type="ARBA" id="ARBA00022679"/>
    </source>
</evidence>
<dbReference type="GO" id="GO:0009245">
    <property type="term" value="P:lipid A biosynthetic process"/>
    <property type="evidence" value="ECO:0007669"/>
    <property type="project" value="TreeGrafter"/>
</dbReference>
<dbReference type="FunFam" id="3.40.50.11720:FF:000001">
    <property type="entry name" value="3-deoxy-D-manno-octulosonic acid transferase"/>
    <property type="match status" value="1"/>
</dbReference>
<comment type="pathway">
    <text evidence="2 12">Bacterial outer membrane biogenesis; LPS core biosynthesis.</text>
</comment>
<dbReference type="RefSeq" id="WP_169603020.1">
    <property type="nucleotide sequence ID" value="NZ_CP046565.1"/>
</dbReference>
<evidence type="ECO:0000256" key="5">
    <source>
        <dbReference type="ARBA" id="ARBA00019077"/>
    </source>
</evidence>
<gene>
    <name evidence="14" type="ORF">GNH96_06980</name>
</gene>
<keyword evidence="12" id="KW-0472">Membrane</keyword>
<keyword evidence="7" id="KW-0735">Signal-anchor</keyword>
<dbReference type="Gene3D" id="3.40.50.11720">
    <property type="entry name" value="3-Deoxy-D-manno-octulosonic-acid transferase, N-terminal domain"/>
    <property type="match status" value="1"/>
</dbReference>
<dbReference type="NCBIfam" id="NF004388">
    <property type="entry name" value="PRK05749.1-4"/>
    <property type="match status" value="1"/>
</dbReference>
<sequence length="425" mass="46962">MRSVYTSLFYASLPLVLARLFWRSRANPGYRERVAERFAFYPGPRRPVDVWIHAVSVGEAEAAFSLIATIRRHLPASILVTTTTPTGSARLRKVLGDAVEHVYLPYDLPDGVGRFLDHFSPRLAVIMETEIWPNLFAACRGRGVPLVIANARLSERSARRYGHIRGTLKNLLAGVDIAAQTEDDARRFLAVGADSSAVTVTGNLKFDTELDASTREAGEALKKRVFQERLVWLAASTHPGEERAVLEAFASVRCRHPHLKLVIAPRHPERFEEVARLVATSGYRIARQTQAGEVMPGNFDVFLLDTLGDLMRFYVASDIAFVGGSLVDIGGHNVVEPALAETAIVFGQHTRNFKQICDDLAGGEAALRVHDAEALAAAVDRLAADAGLRAELRRRALAFVERNRGASERHWRLLAPHLRELSTSH</sequence>
<keyword evidence="15" id="KW-1185">Reference proteome</keyword>
<keyword evidence="12" id="KW-1003">Cell membrane</keyword>
<evidence type="ECO:0000313" key="14">
    <source>
        <dbReference type="EMBL" id="QJD29736.1"/>
    </source>
</evidence>
<evidence type="ECO:0000256" key="9">
    <source>
        <dbReference type="ARBA" id="ARBA00049183"/>
    </source>
</evidence>
<dbReference type="GO" id="GO:0005886">
    <property type="term" value="C:plasma membrane"/>
    <property type="evidence" value="ECO:0007669"/>
    <property type="project" value="UniProtKB-SubCell"/>
</dbReference>
<feature type="active site" description="Proton acceptor" evidence="10">
    <location>
        <position position="59"/>
    </location>
</feature>
<dbReference type="KEGG" id="metu:GNH96_06980"/>
<evidence type="ECO:0000259" key="13">
    <source>
        <dbReference type="Pfam" id="PF04413"/>
    </source>
</evidence>
<evidence type="ECO:0000256" key="1">
    <source>
        <dbReference type="ARBA" id="ARBA00004388"/>
    </source>
</evidence>
<evidence type="ECO:0000256" key="3">
    <source>
        <dbReference type="ARBA" id="ARBA00006380"/>
    </source>
</evidence>
<proteinExistence type="inferred from homology"/>
<comment type="similarity">
    <text evidence="3">Belongs to the glycosyltransferase group 1 family. Glycosyltransferase 30 subfamily.</text>
</comment>
<dbReference type="PANTHER" id="PTHR42755">
    <property type="entry name" value="3-DEOXY-MANNO-OCTULOSONATE CYTIDYLYLTRANSFERASE"/>
    <property type="match status" value="1"/>
</dbReference>
<comment type="function">
    <text evidence="12">Involved in lipopolysaccharide (LPS) biosynthesis. Catalyzes the transfer of 3-deoxy-D-manno-octulosonate (Kdo) residue(s) from CMP-Kdo to lipid IV(A), the tetraacyldisaccharide-1,4'-bisphosphate precursor of lipid A.</text>
</comment>
<dbReference type="InterPro" id="IPR007507">
    <property type="entry name" value="Glycos_transf_N"/>
</dbReference>
<dbReference type="InterPro" id="IPR038107">
    <property type="entry name" value="Glycos_transf_N_sf"/>
</dbReference>
<feature type="site" description="Transition state stabilizer" evidence="11">
    <location>
        <position position="205"/>
    </location>
</feature>
<dbReference type="PANTHER" id="PTHR42755:SF1">
    <property type="entry name" value="3-DEOXY-D-MANNO-OCTULOSONIC ACID TRANSFERASE, MITOCHONDRIAL-RELATED"/>
    <property type="match status" value="1"/>
</dbReference>
<dbReference type="AlphaFoldDB" id="A0A858Q7Q3"/>
<dbReference type="GO" id="GO:0009244">
    <property type="term" value="P:lipopolysaccharide core region biosynthetic process"/>
    <property type="evidence" value="ECO:0007669"/>
    <property type="project" value="UniProtKB-UniRule"/>
</dbReference>
<dbReference type="Proteomes" id="UP000503004">
    <property type="component" value="Chromosome"/>
</dbReference>
<evidence type="ECO:0000256" key="10">
    <source>
        <dbReference type="PIRSR" id="PIRSR639901-1"/>
    </source>
</evidence>
<protein>
    <recommendedName>
        <fullName evidence="5 12">3-deoxy-D-manno-octulosonic acid transferase</fullName>
        <shortName evidence="12">Kdo transferase</shortName>
        <ecNumber evidence="4 12">2.4.99.12</ecNumber>
    </recommendedName>
    <alternativeName>
        <fullName evidence="8 12">Lipid IV(A) 3-deoxy-D-manno-octulosonic acid transferase</fullName>
    </alternativeName>
</protein>
<evidence type="ECO:0000256" key="7">
    <source>
        <dbReference type="ARBA" id="ARBA00022968"/>
    </source>
</evidence>
<evidence type="ECO:0000256" key="2">
    <source>
        <dbReference type="ARBA" id="ARBA00004713"/>
    </source>
</evidence>
<evidence type="ECO:0000256" key="8">
    <source>
        <dbReference type="ARBA" id="ARBA00031445"/>
    </source>
</evidence>
<feature type="domain" description="3-deoxy-D-manno-octulosonic-acid transferase N-terminal" evidence="13">
    <location>
        <begin position="33"/>
        <end position="207"/>
    </location>
</feature>
<feature type="site" description="Transition state stabilizer" evidence="11">
    <location>
        <position position="128"/>
    </location>
</feature>
<dbReference type="UniPathway" id="UPA00958"/>
<dbReference type="InterPro" id="IPR039901">
    <property type="entry name" value="Kdotransferase"/>
</dbReference>
<dbReference type="EC" id="2.4.99.12" evidence="4 12"/>
<dbReference type="EMBL" id="CP046565">
    <property type="protein sequence ID" value="QJD29736.1"/>
    <property type="molecule type" value="Genomic_DNA"/>
</dbReference>
<dbReference type="Pfam" id="PF04413">
    <property type="entry name" value="Glycos_transf_N"/>
    <property type="match status" value="1"/>
</dbReference>
<evidence type="ECO:0000256" key="11">
    <source>
        <dbReference type="PIRSR" id="PIRSR639901-2"/>
    </source>
</evidence>
<dbReference type="GO" id="GO:0043842">
    <property type="term" value="F:Kdo transferase activity"/>
    <property type="evidence" value="ECO:0007669"/>
    <property type="project" value="UniProtKB-EC"/>
</dbReference>
<dbReference type="FunFam" id="3.40.50.2000:FF:000032">
    <property type="entry name" value="3-deoxy-D-manno-octulosonic acid transferase"/>
    <property type="match status" value="1"/>
</dbReference>
<evidence type="ECO:0000256" key="12">
    <source>
        <dbReference type="RuleBase" id="RU365103"/>
    </source>
</evidence>
<comment type="catalytic activity">
    <reaction evidence="9 12">
        <text>lipid IVA (E. coli) + CMP-3-deoxy-beta-D-manno-octulosonate = alpha-Kdo-(2-&gt;6)-lipid IVA (E. coli) + CMP + H(+)</text>
        <dbReference type="Rhea" id="RHEA:28066"/>
        <dbReference type="ChEBI" id="CHEBI:15378"/>
        <dbReference type="ChEBI" id="CHEBI:58603"/>
        <dbReference type="ChEBI" id="CHEBI:60364"/>
        <dbReference type="ChEBI" id="CHEBI:60377"/>
        <dbReference type="ChEBI" id="CHEBI:85987"/>
        <dbReference type="EC" id="2.4.99.12"/>
    </reaction>
</comment>
<name>A0A858Q7Q3_9GAMM</name>
<reference evidence="15" key="1">
    <citation type="submission" date="2019-12" db="EMBL/GenBank/DDBJ databases">
        <authorList>
            <person name="Awala S.I."/>
            <person name="Rhee S.K."/>
        </authorList>
    </citation>
    <scope>NUCLEOTIDE SEQUENCE [LARGE SCALE GENOMIC DNA]</scope>
    <source>
        <strain evidence="15">IM1</strain>
    </source>
</reference>
<dbReference type="Gene3D" id="3.40.50.2000">
    <property type="entry name" value="Glycogen Phosphorylase B"/>
    <property type="match status" value="1"/>
</dbReference>
<organism evidence="14 15">
    <name type="scientific">Methylococcus geothermalis</name>
    <dbReference type="NCBI Taxonomy" id="2681310"/>
    <lineage>
        <taxon>Bacteria</taxon>
        <taxon>Pseudomonadati</taxon>
        <taxon>Pseudomonadota</taxon>
        <taxon>Gammaproteobacteria</taxon>
        <taxon>Methylococcales</taxon>
        <taxon>Methylococcaceae</taxon>
        <taxon>Methylococcus</taxon>
    </lineage>
</organism>
<keyword evidence="12" id="KW-0448">Lipopolysaccharide biosynthesis</keyword>
<keyword evidence="6 12" id="KW-0808">Transferase</keyword>
<comment type="subcellular location">
    <subcellularLocation>
        <location evidence="1">Cell inner membrane</location>
        <topology evidence="1">Single-pass membrane protein</topology>
        <orientation evidence="1">Cytoplasmic side</orientation>
    </subcellularLocation>
    <subcellularLocation>
        <location evidence="12">Cell membrane</location>
    </subcellularLocation>
</comment>